<dbReference type="EMBL" id="GEMB01005508">
    <property type="protein sequence ID" value="JAR97813.1"/>
    <property type="molecule type" value="Transcribed_RNA"/>
</dbReference>
<dbReference type="AlphaFoldDB" id="A0A161M4F9"/>
<reference evidence="1" key="1">
    <citation type="submission" date="2016-04" db="EMBL/GenBank/DDBJ databases">
        <authorList>
            <person name="Calderon-Fernandez G.M.Sr."/>
        </authorList>
    </citation>
    <scope>NUCLEOTIDE SEQUENCE</scope>
    <source>
        <strain evidence="1">Int1</strain>
        <tissue evidence="1">Integument</tissue>
    </source>
</reference>
<accession>A0A161M4F9</accession>
<evidence type="ECO:0000313" key="1">
    <source>
        <dbReference type="EMBL" id="JAR97813.1"/>
    </source>
</evidence>
<organism evidence="1">
    <name type="scientific">Triatoma infestans</name>
    <name type="common">Assassin bug</name>
    <dbReference type="NCBI Taxonomy" id="30076"/>
    <lineage>
        <taxon>Eukaryota</taxon>
        <taxon>Metazoa</taxon>
        <taxon>Ecdysozoa</taxon>
        <taxon>Arthropoda</taxon>
        <taxon>Hexapoda</taxon>
        <taxon>Insecta</taxon>
        <taxon>Pterygota</taxon>
        <taxon>Neoptera</taxon>
        <taxon>Paraneoptera</taxon>
        <taxon>Hemiptera</taxon>
        <taxon>Heteroptera</taxon>
        <taxon>Panheteroptera</taxon>
        <taxon>Cimicomorpha</taxon>
        <taxon>Reduviidae</taxon>
        <taxon>Triatominae</taxon>
        <taxon>Triatoma</taxon>
    </lineage>
</organism>
<proteinExistence type="predicted"/>
<sequence>MSYRCSKAQIVKSSCMKHIDEVSNLAFFGYQSYLSISLSV</sequence>
<name>A0A161M4F9_TRIIF</name>
<protein>
    <submittedName>
        <fullName evidence="1">Facilitated trehalose transporter tret1-like protein</fullName>
    </submittedName>
</protein>
<reference evidence="1" key="2">
    <citation type="journal article" date="2017" name="J. Med. Entomol.">
        <title>Transcriptome Analysis of the Triatoma infestans (Hemiptera: Reduviidae) Integument.</title>
        <authorList>
            <person name="Calderon-Fernandez G.M."/>
            <person name="Moriconi D.E."/>
            <person name="Dulbecco A.B."/>
            <person name="Juarez M.P."/>
        </authorList>
    </citation>
    <scope>NUCLEOTIDE SEQUENCE</scope>
    <source>
        <strain evidence="1">Int1</strain>
        <tissue evidence="1">Integument</tissue>
    </source>
</reference>